<proteinExistence type="predicted"/>
<dbReference type="EMBL" id="CYSR01000021">
    <property type="protein sequence ID" value="CUH99810.1"/>
    <property type="molecule type" value="Genomic_DNA"/>
</dbReference>
<organism evidence="2 3">
    <name type="scientific">Leisingera aquaemixtae</name>
    <dbReference type="NCBI Taxonomy" id="1396826"/>
    <lineage>
        <taxon>Bacteria</taxon>
        <taxon>Pseudomonadati</taxon>
        <taxon>Pseudomonadota</taxon>
        <taxon>Alphaproteobacteria</taxon>
        <taxon>Rhodobacterales</taxon>
        <taxon>Roseobacteraceae</taxon>
        <taxon>Leisingera</taxon>
    </lineage>
</organism>
<accession>A0A0N7M4J5</accession>
<dbReference type="Proteomes" id="UP000051326">
    <property type="component" value="Unassembled WGS sequence"/>
</dbReference>
<gene>
    <name evidence="2" type="ORF">PHA8399_01936</name>
</gene>
<feature type="chain" id="PRO_5006015873" evidence="1">
    <location>
        <begin position="20"/>
        <end position="80"/>
    </location>
</feature>
<name>A0A0N7M4J5_9RHOB</name>
<dbReference type="STRING" id="1396826.PHA8399_01936"/>
<keyword evidence="1" id="KW-0732">Signal</keyword>
<protein>
    <submittedName>
        <fullName evidence="2">Uncharacterized protein</fullName>
    </submittedName>
</protein>
<evidence type="ECO:0000313" key="3">
    <source>
        <dbReference type="Proteomes" id="UP000051326"/>
    </source>
</evidence>
<sequence>MKHLTLAAAIALLASPVLAGQCPADIAAIDAALAAGTELSEADLATVQELRDEGQALHDSGDHDASVQTLAEAKTLLGIE</sequence>
<dbReference type="AlphaFoldDB" id="A0A0N7M4J5"/>
<feature type="signal peptide" evidence="1">
    <location>
        <begin position="1"/>
        <end position="19"/>
    </location>
</feature>
<reference evidence="2 3" key="1">
    <citation type="submission" date="2015-09" db="EMBL/GenBank/DDBJ databases">
        <authorList>
            <consortium name="Swine Surveillance"/>
        </authorList>
    </citation>
    <scope>NUCLEOTIDE SEQUENCE [LARGE SCALE GENOMIC DNA]</scope>
    <source>
        <strain evidence="2 3">CECT 8399</strain>
    </source>
</reference>
<evidence type="ECO:0000256" key="1">
    <source>
        <dbReference type="SAM" id="SignalP"/>
    </source>
</evidence>
<dbReference type="RefSeq" id="WP_058285930.1">
    <property type="nucleotide sequence ID" value="NZ_CYSR01000021.1"/>
</dbReference>
<evidence type="ECO:0000313" key="2">
    <source>
        <dbReference type="EMBL" id="CUH99810.1"/>
    </source>
</evidence>